<reference evidence="2 3" key="1">
    <citation type="journal article" date="2018" name="Genome Biol. Evol.">
        <title>Multiple Roots of Fruiting Body Formation in Amoebozoa.</title>
        <authorList>
            <person name="Hillmann F."/>
            <person name="Forbes G."/>
            <person name="Novohradska S."/>
            <person name="Ferling I."/>
            <person name="Riege K."/>
            <person name="Groth M."/>
            <person name="Westermann M."/>
            <person name="Marz M."/>
            <person name="Spaller T."/>
            <person name="Winckler T."/>
            <person name="Schaap P."/>
            <person name="Glockner G."/>
        </authorList>
    </citation>
    <scope>NUCLEOTIDE SEQUENCE [LARGE SCALE GENOMIC DNA]</scope>
    <source>
        <strain evidence="2 3">Jena</strain>
    </source>
</reference>
<feature type="compositionally biased region" description="Basic and acidic residues" evidence="1">
    <location>
        <begin position="1"/>
        <end position="12"/>
    </location>
</feature>
<accession>A0A2P6ND33</accession>
<sequence>MELSRSADKDDATNVAASPRRPDIQQQYHMQSKNESKVKEDMRRISNDLEDSWKASSYANQQLKITQWKKEKLKLDVFVTSPILIDQWLFESWLAGNTAKQAATQRRAAFNNTTFDVNVISNSITRETYDQFRNFELVERYLQHPDLLDSQSLIVIEEPVFKELVKRYYAISNDIIRGLAGRKLKNRNRSSLDEACERLRIPLTVARRQFDNLKRIYTVITEKKREGKIEGKLGEAIQKTFLLPPRLAERYARNVFLCYHQIETDDKRLRFLQARDLEFFASVMMNRWTKEGSQLEIDLTFKEDLRDLRTYLLGDKNHLESFKGLVMESMRRDQVEEWKLSKLADRFVVIAKVLLNIGAGMLKSKEFEDIFEDIEEKVTDALIKMGMIEKDITRFFSSLSGQPFEAILHRLTIQTRHKQRFLSTWPKFVSALMELVLHFYSAQQAAVAGSTQSQNMSSSQGLSSTASTAPETIRRQQGSTNVLEKLSK</sequence>
<name>A0A2P6ND33_9EUKA</name>
<feature type="region of interest" description="Disordered" evidence="1">
    <location>
        <begin position="451"/>
        <end position="488"/>
    </location>
</feature>
<dbReference type="PANTHER" id="PTHR13223:SF2">
    <property type="entry name" value="ACIDIC FIBROBLAST GROWTH FACTOR INTRACELLULAR-BINDING PROTEIN"/>
    <property type="match status" value="1"/>
</dbReference>
<dbReference type="InterPro" id="IPR008614">
    <property type="entry name" value="FIBP"/>
</dbReference>
<comment type="caution">
    <text evidence="2">The sequence shown here is derived from an EMBL/GenBank/DDBJ whole genome shotgun (WGS) entry which is preliminary data.</text>
</comment>
<organism evidence="2 3">
    <name type="scientific">Planoprotostelium fungivorum</name>
    <dbReference type="NCBI Taxonomy" id="1890364"/>
    <lineage>
        <taxon>Eukaryota</taxon>
        <taxon>Amoebozoa</taxon>
        <taxon>Evosea</taxon>
        <taxon>Variosea</taxon>
        <taxon>Cavosteliida</taxon>
        <taxon>Cavosteliaceae</taxon>
        <taxon>Planoprotostelium</taxon>
    </lineage>
</organism>
<feature type="region of interest" description="Disordered" evidence="1">
    <location>
        <begin position="1"/>
        <end position="40"/>
    </location>
</feature>
<dbReference type="STRING" id="1890364.A0A2P6ND33"/>
<gene>
    <name evidence="2" type="ORF">PROFUN_10584</name>
</gene>
<evidence type="ECO:0000313" key="2">
    <source>
        <dbReference type="EMBL" id="PRP81835.1"/>
    </source>
</evidence>
<dbReference type="AlphaFoldDB" id="A0A2P6ND33"/>
<proteinExistence type="predicted"/>
<dbReference type="Proteomes" id="UP000241769">
    <property type="component" value="Unassembled WGS sequence"/>
</dbReference>
<dbReference type="FunCoup" id="A0A2P6ND33">
    <property type="interactions" value="176"/>
</dbReference>
<feature type="compositionally biased region" description="Low complexity" evidence="1">
    <location>
        <begin position="452"/>
        <end position="469"/>
    </location>
</feature>
<dbReference type="InParanoid" id="A0A2P6ND33"/>
<dbReference type="Pfam" id="PF05427">
    <property type="entry name" value="FIBP"/>
    <property type="match status" value="1"/>
</dbReference>
<evidence type="ECO:0000256" key="1">
    <source>
        <dbReference type="SAM" id="MobiDB-lite"/>
    </source>
</evidence>
<dbReference type="OrthoDB" id="16955at2759"/>
<keyword evidence="3" id="KW-1185">Reference proteome</keyword>
<protein>
    <submittedName>
        <fullName evidence="2">FGF intracellular binding protein</fullName>
    </submittedName>
</protein>
<evidence type="ECO:0000313" key="3">
    <source>
        <dbReference type="Proteomes" id="UP000241769"/>
    </source>
</evidence>
<dbReference type="PANTHER" id="PTHR13223">
    <property type="entry name" value="ACIDIC FIBROBLAST GROWTH FACTOR INTRACELLULAR BINDING PROTEIN"/>
    <property type="match status" value="1"/>
</dbReference>
<dbReference type="EMBL" id="MDYQ01000116">
    <property type="protein sequence ID" value="PRP81835.1"/>
    <property type="molecule type" value="Genomic_DNA"/>
</dbReference>
<dbReference type="GO" id="GO:0005634">
    <property type="term" value="C:nucleus"/>
    <property type="evidence" value="ECO:0007669"/>
    <property type="project" value="TreeGrafter"/>
</dbReference>